<evidence type="ECO:0000313" key="2">
    <source>
        <dbReference type="Proteomes" id="UP001054945"/>
    </source>
</evidence>
<name>A0AAV4NKK6_CAEEX</name>
<dbReference type="EMBL" id="BPLR01021052">
    <property type="protein sequence ID" value="GIX85337.1"/>
    <property type="molecule type" value="Genomic_DNA"/>
</dbReference>
<organism evidence="1 2">
    <name type="scientific">Caerostris extrusa</name>
    <name type="common">Bark spider</name>
    <name type="synonym">Caerostris bankana</name>
    <dbReference type="NCBI Taxonomy" id="172846"/>
    <lineage>
        <taxon>Eukaryota</taxon>
        <taxon>Metazoa</taxon>
        <taxon>Ecdysozoa</taxon>
        <taxon>Arthropoda</taxon>
        <taxon>Chelicerata</taxon>
        <taxon>Arachnida</taxon>
        <taxon>Araneae</taxon>
        <taxon>Araneomorphae</taxon>
        <taxon>Entelegynae</taxon>
        <taxon>Araneoidea</taxon>
        <taxon>Araneidae</taxon>
        <taxon>Caerostris</taxon>
    </lineage>
</organism>
<proteinExistence type="predicted"/>
<dbReference type="Proteomes" id="UP001054945">
    <property type="component" value="Unassembled WGS sequence"/>
</dbReference>
<protein>
    <submittedName>
        <fullName evidence="1">Uncharacterized protein</fullName>
    </submittedName>
</protein>
<keyword evidence="2" id="KW-1185">Reference proteome</keyword>
<sequence>MTQKFFEEKEINHGRNHKCVCKSNGEQHAGLDLHIIISFKFRCPSQKASLAVLENFTELPRHQYHGTETNRQESICLRYSEQAKEVLLVQPAWSKNAK</sequence>
<comment type="caution">
    <text evidence="1">The sequence shown here is derived from an EMBL/GenBank/DDBJ whole genome shotgun (WGS) entry which is preliminary data.</text>
</comment>
<dbReference type="AlphaFoldDB" id="A0AAV4NKK6"/>
<evidence type="ECO:0000313" key="1">
    <source>
        <dbReference type="EMBL" id="GIX85337.1"/>
    </source>
</evidence>
<gene>
    <name evidence="1" type="ORF">CEXT_125671</name>
</gene>
<reference evidence="1 2" key="1">
    <citation type="submission" date="2021-06" db="EMBL/GenBank/DDBJ databases">
        <title>Caerostris extrusa draft genome.</title>
        <authorList>
            <person name="Kono N."/>
            <person name="Arakawa K."/>
        </authorList>
    </citation>
    <scope>NUCLEOTIDE SEQUENCE [LARGE SCALE GENOMIC DNA]</scope>
</reference>
<accession>A0AAV4NKK6</accession>